<keyword evidence="7 8" id="KW-0807">Transducer</keyword>
<dbReference type="Proteomes" id="UP000008672">
    <property type="component" value="Unassembled WGS sequence"/>
</dbReference>
<dbReference type="GO" id="GO:0004974">
    <property type="term" value="F:leukotriene receptor activity"/>
    <property type="evidence" value="ECO:0007669"/>
    <property type="project" value="InterPro"/>
</dbReference>
<feature type="transmembrane region" description="Helical" evidence="9">
    <location>
        <begin position="236"/>
        <end position="256"/>
    </location>
</feature>
<evidence type="ECO:0000256" key="9">
    <source>
        <dbReference type="SAM" id="Phobius"/>
    </source>
</evidence>
<keyword evidence="6 8" id="KW-0675">Receptor</keyword>
<feature type="domain" description="G-protein coupled receptors family 1 profile" evidence="10">
    <location>
        <begin position="45"/>
        <end position="296"/>
    </location>
</feature>
<dbReference type="PRINTS" id="PR01533">
    <property type="entry name" value="CYSLTRECPTR"/>
</dbReference>
<dbReference type="GeneTree" id="ENSGT01140000282516"/>
<evidence type="ECO:0000256" key="4">
    <source>
        <dbReference type="ARBA" id="ARBA00023040"/>
    </source>
</evidence>
<dbReference type="InterPro" id="IPR004071">
    <property type="entry name" value="Cyst_leuk_rcpt"/>
</dbReference>
<feature type="transmembrane region" description="Helical" evidence="9">
    <location>
        <begin position="195"/>
        <end position="216"/>
    </location>
</feature>
<feature type="transmembrane region" description="Helical" evidence="9">
    <location>
        <begin position="276"/>
        <end position="299"/>
    </location>
</feature>
<proteinExistence type="inferred from homology"/>
<dbReference type="InParanoid" id="H3BF10"/>
<evidence type="ECO:0000256" key="2">
    <source>
        <dbReference type="ARBA" id="ARBA00022692"/>
    </source>
</evidence>
<dbReference type="Pfam" id="PF00001">
    <property type="entry name" value="7tm_1"/>
    <property type="match status" value="1"/>
</dbReference>
<evidence type="ECO:0000256" key="8">
    <source>
        <dbReference type="RuleBase" id="RU000688"/>
    </source>
</evidence>
<comment type="subcellular location">
    <subcellularLocation>
        <location evidence="1">Membrane</location>
        <topology evidence="1">Multi-pass membrane protein</topology>
    </subcellularLocation>
</comment>
<feature type="transmembrane region" description="Helical" evidence="9">
    <location>
        <begin position="65"/>
        <end position="84"/>
    </location>
</feature>
<evidence type="ECO:0000256" key="7">
    <source>
        <dbReference type="ARBA" id="ARBA00023224"/>
    </source>
</evidence>
<keyword evidence="2 8" id="KW-0812">Transmembrane</keyword>
<dbReference type="InterPro" id="IPR051893">
    <property type="entry name" value="HCARs"/>
</dbReference>
<keyword evidence="3 9" id="KW-1133">Transmembrane helix</keyword>
<feature type="transmembrane region" description="Helical" evidence="9">
    <location>
        <begin position="145"/>
        <end position="164"/>
    </location>
</feature>
<dbReference type="InterPro" id="IPR000276">
    <property type="entry name" value="GPCR_Rhodpsn"/>
</dbReference>
<reference evidence="11" key="2">
    <citation type="submission" date="2025-08" db="UniProtKB">
        <authorList>
            <consortium name="Ensembl"/>
        </authorList>
    </citation>
    <scope>IDENTIFICATION</scope>
</reference>
<dbReference type="PANTHER" id="PTHR46048:SF6">
    <property type="entry name" value="HYDROXYCARBOXYLIC ACID RECEPTOR 2"/>
    <property type="match status" value="1"/>
</dbReference>
<feature type="transmembrane region" description="Helical" evidence="9">
    <location>
        <begin position="34"/>
        <end position="53"/>
    </location>
</feature>
<evidence type="ECO:0000256" key="5">
    <source>
        <dbReference type="ARBA" id="ARBA00023136"/>
    </source>
</evidence>
<comment type="similarity">
    <text evidence="8">Belongs to the G-protein coupled receptor 1 family.</text>
</comment>
<protein>
    <recommendedName>
        <fullName evidence="10">G-protein coupled receptors family 1 profile domain-containing protein</fullName>
    </recommendedName>
</protein>
<dbReference type="GO" id="GO:0005886">
    <property type="term" value="C:plasma membrane"/>
    <property type="evidence" value="ECO:0007669"/>
    <property type="project" value="TreeGrafter"/>
</dbReference>
<dbReference type="InterPro" id="IPR017452">
    <property type="entry name" value="GPCR_Rhodpsn_7TM"/>
</dbReference>
<evidence type="ECO:0000313" key="11">
    <source>
        <dbReference type="Ensembl" id="ENSLACP00000020481.1"/>
    </source>
</evidence>
<sequence>MNKYHIYSLCLTMNNQTSCCVFDGELLSYILPPFLILEFVFGLVANGIALWIFCFNMKRWKASTLYLFNLALADFLLIFCLPFRTDYYLKKKNWTHGDAFCSLVLFMLALNRAGSIVFLTAVATDRYFRVVHPHHRINAISVKSAAILAGVLWTLTIGMTAYLLTDSHLFPYQNLTQCDSFTICTSASSAVWHNLLFLAEFTIALCIILYCTYQIIMQLRQRQMDKQEKVKKTVKLVSIVAVVFIVSFLPSVLARVHIWILKGNSVDCTLLRSVDVAFYITICFTYFNSMLDPVVYYFSSSLFKSFYKRVITFSLHR</sequence>
<feature type="transmembrane region" description="Helical" evidence="9">
    <location>
        <begin position="104"/>
        <end position="124"/>
    </location>
</feature>
<evidence type="ECO:0000256" key="3">
    <source>
        <dbReference type="ARBA" id="ARBA00022989"/>
    </source>
</evidence>
<dbReference type="PRINTS" id="PR00237">
    <property type="entry name" value="GPCRRHODOPSN"/>
</dbReference>
<dbReference type="Gene3D" id="1.20.1070.10">
    <property type="entry name" value="Rhodopsin 7-helix transmembrane proteins"/>
    <property type="match status" value="1"/>
</dbReference>
<reference evidence="12" key="1">
    <citation type="submission" date="2011-08" db="EMBL/GenBank/DDBJ databases">
        <title>The draft genome of Latimeria chalumnae.</title>
        <authorList>
            <person name="Di Palma F."/>
            <person name="Alfoldi J."/>
            <person name="Johnson J."/>
            <person name="Berlin A."/>
            <person name="Gnerre S."/>
            <person name="Jaffe D."/>
            <person name="MacCallum I."/>
            <person name="Young S."/>
            <person name="Walker B.J."/>
            <person name="Lander E."/>
            <person name="Lindblad-Toh K."/>
        </authorList>
    </citation>
    <scope>NUCLEOTIDE SEQUENCE [LARGE SCALE GENOMIC DNA]</scope>
    <source>
        <strain evidence="12">Wild caught</strain>
    </source>
</reference>
<dbReference type="EMBL" id="AFYH01016424">
    <property type="status" value="NOT_ANNOTATED_CDS"/>
    <property type="molecule type" value="Genomic_DNA"/>
</dbReference>
<keyword evidence="12" id="KW-1185">Reference proteome</keyword>
<dbReference type="AlphaFoldDB" id="H3BF10"/>
<evidence type="ECO:0000256" key="6">
    <source>
        <dbReference type="ARBA" id="ARBA00023170"/>
    </source>
</evidence>
<dbReference type="SUPFAM" id="SSF81321">
    <property type="entry name" value="Family A G protein-coupled receptor-like"/>
    <property type="match status" value="1"/>
</dbReference>
<organism evidence="11 12">
    <name type="scientific">Latimeria chalumnae</name>
    <name type="common">Coelacanth</name>
    <dbReference type="NCBI Taxonomy" id="7897"/>
    <lineage>
        <taxon>Eukaryota</taxon>
        <taxon>Metazoa</taxon>
        <taxon>Chordata</taxon>
        <taxon>Craniata</taxon>
        <taxon>Vertebrata</taxon>
        <taxon>Euteleostomi</taxon>
        <taxon>Coelacanthiformes</taxon>
        <taxon>Coelacanthidae</taxon>
        <taxon>Latimeria</taxon>
    </lineage>
</organism>
<evidence type="ECO:0000313" key="12">
    <source>
        <dbReference type="Proteomes" id="UP000008672"/>
    </source>
</evidence>
<gene>
    <name evidence="11" type="primary">LOC102349956</name>
</gene>
<evidence type="ECO:0000256" key="1">
    <source>
        <dbReference type="ARBA" id="ARBA00004141"/>
    </source>
</evidence>
<dbReference type="STRING" id="7897.ENSLACP00000020481"/>
<accession>H3BF10</accession>
<dbReference type="PROSITE" id="PS50262">
    <property type="entry name" value="G_PROTEIN_RECEP_F1_2"/>
    <property type="match status" value="1"/>
</dbReference>
<reference evidence="11" key="3">
    <citation type="submission" date="2025-09" db="UniProtKB">
        <authorList>
            <consortium name="Ensembl"/>
        </authorList>
    </citation>
    <scope>IDENTIFICATION</scope>
</reference>
<dbReference type="PANTHER" id="PTHR46048">
    <property type="entry name" value="HYDROXYCARBOXYLIC ACID RECEPTOR 2"/>
    <property type="match status" value="1"/>
</dbReference>
<name>H3BF10_LATCH</name>
<dbReference type="PROSITE" id="PS00237">
    <property type="entry name" value="G_PROTEIN_RECEP_F1_1"/>
    <property type="match status" value="1"/>
</dbReference>
<dbReference type="HOGENOM" id="CLU_009579_8_2_1"/>
<dbReference type="CDD" id="cd15201">
    <property type="entry name" value="7tmA_HCAR1-3"/>
    <property type="match status" value="1"/>
</dbReference>
<dbReference type="OMA" id="KWDWKFG"/>
<evidence type="ECO:0000259" key="10">
    <source>
        <dbReference type="PROSITE" id="PS50262"/>
    </source>
</evidence>
<keyword evidence="5 9" id="KW-0472">Membrane</keyword>
<dbReference type="eggNOG" id="KOG3656">
    <property type="taxonomic scope" value="Eukaryota"/>
</dbReference>
<dbReference type="Ensembl" id="ENSLACT00000020621.1">
    <property type="protein sequence ID" value="ENSLACP00000020481.1"/>
    <property type="gene ID" value="ENSLACG00000018001.1"/>
</dbReference>
<keyword evidence="4 8" id="KW-0297">G-protein coupled receptor</keyword>